<evidence type="ECO:0000256" key="1">
    <source>
        <dbReference type="SAM" id="MobiDB-lite"/>
    </source>
</evidence>
<comment type="caution">
    <text evidence="2">The sequence shown here is derived from an EMBL/GenBank/DDBJ whole genome shotgun (WGS) entry which is preliminary data.</text>
</comment>
<dbReference type="GO" id="GO:0000981">
    <property type="term" value="F:DNA-binding transcription factor activity, RNA polymerase II-specific"/>
    <property type="evidence" value="ECO:0007669"/>
    <property type="project" value="TreeGrafter"/>
</dbReference>
<evidence type="ECO:0000313" key="3">
    <source>
        <dbReference type="Proteomes" id="UP000258309"/>
    </source>
</evidence>
<protein>
    <submittedName>
        <fullName evidence="2">Uncharacterized protein</fullName>
    </submittedName>
</protein>
<dbReference type="OrthoDB" id="5395372at2759"/>
<dbReference type="PANTHER" id="PTHR31644:SF2">
    <property type="entry name" value="TRANSCRIPTIONAL ACTIVATOR ARO80-RELATED"/>
    <property type="match status" value="1"/>
</dbReference>
<feature type="region of interest" description="Disordered" evidence="1">
    <location>
        <begin position="114"/>
        <end position="133"/>
    </location>
</feature>
<dbReference type="InterPro" id="IPR052780">
    <property type="entry name" value="AAA_Catabolism_Regulators"/>
</dbReference>
<keyword evidence="3" id="KW-1185">Reference proteome</keyword>
<dbReference type="STRING" id="5539.A0A3E2GT34"/>
<dbReference type="GO" id="GO:0005634">
    <property type="term" value="C:nucleus"/>
    <property type="evidence" value="ECO:0007669"/>
    <property type="project" value="TreeGrafter"/>
</dbReference>
<evidence type="ECO:0000313" key="2">
    <source>
        <dbReference type="EMBL" id="RFU24331.1"/>
    </source>
</evidence>
<dbReference type="PANTHER" id="PTHR31644">
    <property type="entry name" value="TRANSCRIPTIONAL ACTIVATOR ARO80-RELATED"/>
    <property type="match status" value="1"/>
</dbReference>
<dbReference type="GO" id="GO:0009074">
    <property type="term" value="P:aromatic amino acid family catabolic process"/>
    <property type="evidence" value="ECO:0007669"/>
    <property type="project" value="TreeGrafter"/>
</dbReference>
<dbReference type="Proteomes" id="UP000258309">
    <property type="component" value="Unassembled WGS sequence"/>
</dbReference>
<accession>A0A3E2GT34</accession>
<dbReference type="GO" id="GO:0045944">
    <property type="term" value="P:positive regulation of transcription by RNA polymerase II"/>
    <property type="evidence" value="ECO:0007669"/>
    <property type="project" value="TreeGrafter"/>
</dbReference>
<feature type="non-terminal residue" evidence="2">
    <location>
        <position position="260"/>
    </location>
</feature>
<proteinExistence type="predicted"/>
<reference evidence="2 3" key="1">
    <citation type="submission" date="2018-05" db="EMBL/GenBank/DDBJ databases">
        <title>Draft genome sequence of Scytalidium lignicola DSM 105466, a ubiquitous saprotrophic fungus.</title>
        <authorList>
            <person name="Buettner E."/>
            <person name="Gebauer A.M."/>
            <person name="Hofrichter M."/>
            <person name="Liers C."/>
            <person name="Kellner H."/>
        </authorList>
    </citation>
    <scope>NUCLEOTIDE SEQUENCE [LARGE SCALE GENOMIC DNA]</scope>
    <source>
        <strain evidence="2 3">DSM 105466</strain>
    </source>
</reference>
<feature type="non-terminal residue" evidence="2">
    <location>
        <position position="1"/>
    </location>
</feature>
<name>A0A3E2GT34_SCYLI</name>
<sequence>QQCQYGAADQGYIKEVVDGSRNLLRIVVEGLLPGDYLKHAPVRTYFRIISGAMFLLKTFALGASKHDVEISVGLMDRAVDALRNCVVDDVHLGVRFADLLETLTSRLRSRFISAPVGPPQPATMGGSENRNHSPVMSLKAETSQQIRGDWNAVTPNYGNGQDLPVSATPFDVNHGAFVVGTPYNQGPGSTYGDINEQVFGGANDWSGGSEMWYLPPGAAFFQNVNDQTITQTAEGVNVGGMDLLDYMTLDTFQSMDGTPF</sequence>
<organism evidence="2 3">
    <name type="scientific">Scytalidium lignicola</name>
    <name type="common">Hyphomycete</name>
    <dbReference type="NCBI Taxonomy" id="5539"/>
    <lineage>
        <taxon>Eukaryota</taxon>
        <taxon>Fungi</taxon>
        <taxon>Dikarya</taxon>
        <taxon>Ascomycota</taxon>
        <taxon>Pezizomycotina</taxon>
        <taxon>Leotiomycetes</taxon>
        <taxon>Leotiomycetes incertae sedis</taxon>
        <taxon>Scytalidium</taxon>
    </lineage>
</organism>
<dbReference type="AlphaFoldDB" id="A0A3E2GT34"/>
<gene>
    <name evidence="2" type="ORF">B7463_g11998</name>
</gene>
<dbReference type="EMBL" id="NCSJ02000463">
    <property type="protein sequence ID" value="RFU24331.1"/>
    <property type="molecule type" value="Genomic_DNA"/>
</dbReference>